<evidence type="ECO:0000256" key="4">
    <source>
        <dbReference type="ARBA" id="ARBA00023136"/>
    </source>
</evidence>
<dbReference type="Gene3D" id="1.25.40.390">
    <property type="match status" value="1"/>
</dbReference>
<dbReference type="InterPro" id="IPR012944">
    <property type="entry name" value="SusD_RagB_dom"/>
</dbReference>
<evidence type="ECO:0000259" key="6">
    <source>
        <dbReference type="Pfam" id="PF07980"/>
    </source>
</evidence>
<name>A0ABY9XXN1_9FLAO</name>
<organism evidence="7 8">
    <name type="scientific">Thalassobellus suaedae</name>
    <dbReference type="NCBI Taxonomy" id="3074124"/>
    <lineage>
        <taxon>Bacteria</taxon>
        <taxon>Pseudomonadati</taxon>
        <taxon>Bacteroidota</taxon>
        <taxon>Flavobacteriia</taxon>
        <taxon>Flavobacteriales</taxon>
        <taxon>Flavobacteriaceae</taxon>
        <taxon>Thalassobellus</taxon>
    </lineage>
</organism>
<dbReference type="Pfam" id="PF07980">
    <property type="entry name" value="SusD_RagB"/>
    <property type="match status" value="1"/>
</dbReference>
<dbReference type="RefSeq" id="WP_415866959.1">
    <property type="nucleotide sequence ID" value="NZ_CP134537.1"/>
</dbReference>
<proteinExistence type="inferred from homology"/>
<dbReference type="InterPro" id="IPR011990">
    <property type="entry name" value="TPR-like_helical_dom_sf"/>
</dbReference>
<accession>A0ABY9XXN1</accession>
<evidence type="ECO:0000256" key="5">
    <source>
        <dbReference type="ARBA" id="ARBA00023237"/>
    </source>
</evidence>
<evidence type="ECO:0000313" key="7">
    <source>
        <dbReference type="EMBL" id="WNH10723.1"/>
    </source>
</evidence>
<sequence>MDCRSEVFKSILPFLFAKTLYPIPIVDESLPIDATIDEVRVSRQPIDDCFNFVLNLIEESIETLPEEITDPVSTLGRITQPIALAVKAKILTYYASPLFNGNSDFTALTNADGIPLFNQVYDEQRWVTAAAACKEAIDLCESFGAKLHEFQNVIGKPLSDATILQLGLRTAITDKWNTEIIWGNTQSIVSGLQNYSAPYVDDTNTENQGTRHELGVPIKILSLYYTQNGVPIDEDNTWDYNGRYSTKIALESDYPNIKTNYETANFHFDRENRYYANIGFDGGIWYGQGKYDEDDLFYLRTKHKQPNNNNSTGSYIKKYIHYENVQTPPITYSVNPYPCTSN</sequence>
<keyword evidence="5" id="KW-0998">Cell outer membrane</keyword>
<evidence type="ECO:0000256" key="1">
    <source>
        <dbReference type="ARBA" id="ARBA00004442"/>
    </source>
</evidence>
<dbReference type="EMBL" id="CP134537">
    <property type="protein sequence ID" value="WNH10723.1"/>
    <property type="molecule type" value="Genomic_DNA"/>
</dbReference>
<evidence type="ECO:0000313" key="8">
    <source>
        <dbReference type="Proteomes" id="UP001302806"/>
    </source>
</evidence>
<gene>
    <name evidence="7" type="ORF">RHP51_08820</name>
</gene>
<keyword evidence="4" id="KW-0472">Membrane</keyword>
<dbReference type="SUPFAM" id="SSF48452">
    <property type="entry name" value="TPR-like"/>
    <property type="match status" value="1"/>
</dbReference>
<comment type="subcellular location">
    <subcellularLocation>
        <location evidence="1">Cell outer membrane</location>
    </subcellularLocation>
</comment>
<reference evidence="7 8" key="1">
    <citation type="submission" date="2023-09" db="EMBL/GenBank/DDBJ databases">
        <title>Thalassobella suaedae gen. nov., sp. nov., a marine bacterium of the family Flavobacteriaceae isolated from a halophyte Suaeda japonica.</title>
        <authorList>
            <person name="Lee S.Y."/>
            <person name="Hwang C.Y."/>
        </authorList>
    </citation>
    <scope>NUCLEOTIDE SEQUENCE [LARGE SCALE GENOMIC DNA]</scope>
    <source>
        <strain evidence="7 8">HL-DH14</strain>
    </source>
</reference>
<comment type="similarity">
    <text evidence="2">Belongs to the SusD family.</text>
</comment>
<protein>
    <submittedName>
        <fullName evidence="7">RagB/SusD family nutrient uptake outer membrane protein</fullName>
    </submittedName>
</protein>
<keyword evidence="3" id="KW-0732">Signal</keyword>
<evidence type="ECO:0000256" key="3">
    <source>
        <dbReference type="ARBA" id="ARBA00022729"/>
    </source>
</evidence>
<dbReference type="Proteomes" id="UP001302806">
    <property type="component" value="Chromosome"/>
</dbReference>
<feature type="domain" description="RagB/SusD" evidence="6">
    <location>
        <begin position="178"/>
        <end position="327"/>
    </location>
</feature>
<evidence type="ECO:0000256" key="2">
    <source>
        <dbReference type="ARBA" id="ARBA00006275"/>
    </source>
</evidence>